<keyword evidence="5" id="KW-1185">Reference proteome</keyword>
<evidence type="ECO:0000256" key="1">
    <source>
        <dbReference type="ARBA" id="ARBA00022729"/>
    </source>
</evidence>
<dbReference type="Pfam" id="PF13385">
    <property type="entry name" value="Laminin_G_3"/>
    <property type="match status" value="2"/>
</dbReference>
<dbReference type="OrthoDB" id="9021327at2"/>
<sequence length="717" mass="76613">MIRKSADGGLSWTTPVDAASGLLFTADGTNGTYAYHTAPTPVVHANGRIYRAFEASGPPYAWPSHFKAFMLSAPEDADLLNAASWSRTNELAYDRAWTPAFWKSTTPGWLEGNAVVAPNGEIWNMLRFNSAPAVDKAAIVKLSNDNATVSFDPVDGFIDFPGGMGKFTIRYDERTRQYLTLTNQITQPSKPDQRNVLSLYASDDLRHWRYVQTLLTDDSGLSVANSIAKVGFQYVDWQLDGDDLIYVVRAAYDGADSYHNSNRITFHRLKQFRDALDAPAGYWTFDRTVGETVYDSSGLGVHGSVYGGGGLTGGFRGNALALNGTNQYVQLGNGLGAALDGSSAVTVAGWLRNDTLPSPGVGANWLFGTNAGADKAGAELYMIGDRLRVGGRSYSGDSYQYRDFAYGYTGEWHHVAGIIDYAANSIRLFLDGVEQPSLDGPAVSFACGQYRTASSTVPDTIGKDPNGSGFFAGKLDEVKVYPKALTTGEVNGIVYDGLKGYWALAGSAGTLAEDSGAFDLDGKIMGASRPNGAPNTGLCFDGTVDYVDLGYKTGASLYGSPGISVAAWIDERVLPDSGGRTLFGTRIDGATAGYELIVLPNAIRVAGRSAPTDGYKSRDFPYQPSASWHHVVGVLDFAGNTIRLYVDGVEQPSTGAIPFASGTYGRHVPTQPDAIGRSPAGTSYFTGTMGRVMVFGKPLTAAEAGYLYRVQAGSYGR</sequence>
<evidence type="ECO:0000259" key="3">
    <source>
        <dbReference type="SMART" id="SM00560"/>
    </source>
</evidence>
<evidence type="ECO:0000256" key="2">
    <source>
        <dbReference type="ARBA" id="ARBA00023157"/>
    </source>
</evidence>
<dbReference type="SUPFAM" id="SSF50939">
    <property type="entry name" value="Sialidases"/>
    <property type="match status" value="1"/>
</dbReference>
<accession>A0A3B0CNN1</accession>
<protein>
    <recommendedName>
        <fullName evidence="3">LamG-like jellyroll fold domain-containing protein</fullName>
    </recommendedName>
</protein>
<dbReference type="EMBL" id="RBAH01000004">
    <property type="protein sequence ID" value="RKN85516.1"/>
    <property type="molecule type" value="Genomic_DNA"/>
</dbReference>
<dbReference type="RefSeq" id="WP_120746539.1">
    <property type="nucleotide sequence ID" value="NZ_RBAH01000004.1"/>
</dbReference>
<dbReference type="InterPro" id="IPR036278">
    <property type="entry name" value="Sialidase_sf"/>
</dbReference>
<comment type="caution">
    <text evidence="4">The sequence shown here is derived from an EMBL/GenBank/DDBJ whole genome shotgun (WGS) entry which is preliminary data.</text>
</comment>
<dbReference type="SMART" id="SM00560">
    <property type="entry name" value="LamGL"/>
    <property type="match status" value="2"/>
</dbReference>
<dbReference type="SUPFAM" id="SSF49899">
    <property type="entry name" value="Concanavalin A-like lectins/glucanases"/>
    <property type="match status" value="2"/>
</dbReference>
<dbReference type="Proteomes" id="UP000282311">
    <property type="component" value="Unassembled WGS sequence"/>
</dbReference>
<keyword evidence="2" id="KW-1015">Disulfide bond</keyword>
<feature type="domain" description="LamG-like jellyroll fold" evidence="3">
    <location>
        <begin position="561"/>
        <end position="702"/>
    </location>
</feature>
<organism evidence="4 5">
    <name type="scientific">Paenibacillus ginsengarvi</name>
    <dbReference type="NCBI Taxonomy" id="400777"/>
    <lineage>
        <taxon>Bacteria</taxon>
        <taxon>Bacillati</taxon>
        <taxon>Bacillota</taxon>
        <taxon>Bacilli</taxon>
        <taxon>Bacillales</taxon>
        <taxon>Paenibacillaceae</taxon>
        <taxon>Paenibacillus</taxon>
    </lineage>
</organism>
<dbReference type="InterPro" id="IPR006558">
    <property type="entry name" value="LamG-like"/>
</dbReference>
<gene>
    <name evidence="4" type="ORF">D7M11_07460</name>
</gene>
<reference evidence="4 5" key="1">
    <citation type="journal article" date="2007" name="Int. J. Syst. Evol. Microbiol.">
        <title>Paenibacillus ginsengarvi sp. nov., isolated from soil from ginseng cultivation.</title>
        <authorList>
            <person name="Yoon M.H."/>
            <person name="Ten L.N."/>
            <person name="Im W.T."/>
        </authorList>
    </citation>
    <scope>NUCLEOTIDE SEQUENCE [LARGE SCALE GENOMIC DNA]</scope>
    <source>
        <strain evidence="4 5">KCTC 13059</strain>
    </source>
</reference>
<dbReference type="AlphaFoldDB" id="A0A3B0CNN1"/>
<evidence type="ECO:0000313" key="5">
    <source>
        <dbReference type="Proteomes" id="UP000282311"/>
    </source>
</evidence>
<proteinExistence type="predicted"/>
<dbReference type="Gene3D" id="2.60.120.200">
    <property type="match status" value="2"/>
</dbReference>
<keyword evidence="1" id="KW-0732">Signal</keyword>
<name>A0A3B0CNN1_9BACL</name>
<dbReference type="InterPro" id="IPR013320">
    <property type="entry name" value="ConA-like_dom_sf"/>
</dbReference>
<evidence type="ECO:0000313" key="4">
    <source>
        <dbReference type="EMBL" id="RKN85516.1"/>
    </source>
</evidence>
<feature type="domain" description="LamG-like jellyroll fold" evidence="3">
    <location>
        <begin position="343"/>
        <end position="488"/>
    </location>
</feature>